<dbReference type="PANTHER" id="PTHR31170:SF25">
    <property type="entry name" value="BNAA09G04570D PROTEIN"/>
    <property type="match status" value="1"/>
</dbReference>
<dbReference type="AlphaFoldDB" id="A0A5C7IMU3"/>
<dbReference type="InterPro" id="IPR004158">
    <property type="entry name" value="DUF247_pln"/>
</dbReference>
<keyword evidence="3" id="KW-1185">Reference proteome</keyword>
<name>A0A5C7IMU3_9ROSI</name>
<dbReference type="Proteomes" id="UP000323000">
    <property type="component" value="Chromosome 2"/>
</dbReference>
<comment type="caution">
    <text evidence="2">The sequence shown here is derived from an EMBL/GenBank/DDBJ whole genome shotgun (WGS) entry which is preliminary data.</text>
</comment>
<sequence length="526" mass="60944">MEAVRERKAARQQRSGETSRGNDATQLIDEEGEEVSIVIHPMKASISSSTTTTAELQEKFKSMDEALKEAEADDEDNAKPKIQKIPFMLLEDNDNFKKYLKPRVVSIGPYHAKNPNLEVTQRIKLKLAALFIKEGDIDRNLLHERIMKKIADFKGCYTEEATKDYKNEELAWMFLVDGCALLHYIIISKPEDRDGDQQKPEDRDGANQQKLEDRYEKLKKLKIKSDHITFIQQDVFLLDNQLPYDLLELLIGLRKYKPQELQKSMENFILDSINAPRELLEANRKNYQKSKERKPFHLLDLLRMTLIQSVKSDPGCRERLRTKLISFIGTKWFDRLTCKKKHVWHSSFRNIEELKAAWISFKPSETSSMRGISFDWGTLKIPPIIVDDSTEAKLLNLAAYEMCPDFQNEFEVSTYIYFMDSLIDQAQDVKELRESGILHNALGSDEEVANLFNRISKDLVPNQMYSEVRQRIQSHCDNKWTAWINQFCAEHFHSPWSVLAFIAASIALPSSIVQTGYTVEGYYKLP</sequence>
<feature type="region of interest" description="Disordered" evidence="1">
    <location>
        <begin position="1"/>
        <end position="29"/>
    </location>
</feature>
<reference evidence="3" key="1">
    <citation type="journal article" date="2019" name="Gigascience">
        <title>De novo genome assembly of the endangered Acer yangbiense, a plant species with extremely small populations endemic to Yunnan Province, China.</title>
        <authorList>
            <person name="Yang J."/>
            <person name="Wariss H.M."/>
            <person name="Tao L."/>
            <person name="Zhang R."/>
            <person name="Yun Q."/>
            <person name="Hollingsworth P."/>
            <person name="Dao Z."/>
            <person name="Luo G."/>
            <person name="Guo H."/>
            <person name="Ma Y."/>
            <person name="Sun W."/>
        </authorList>
    </citation>
    <scope>NUCLEOTIDE SEQUENCE [LARGE SCALE GENOMIC DNA]</scope>
    <source>
        <strain evidence="3">cv. Malutang</strain>
    </source>
</reference>
<accession>A0A5C7IMU3</accession>
<feature type="compositionally biased region" description="Polar residues" evidence="1">
    <location>
        <begin position="12"/>
        <end position="25"/>
    </location>
</feature>
<organism evidence="2 3">
    <name type="scientific">Acer yangbiense</name>
    <dbReference type="NCBI Taxonomy" id="1000413"/>
    <lineage>
        <taxon>Eukaryota</taxon>
        <taxon>Viridiplantae</taxon>
        <taxon>Streptophyta</taxon>
        <taxon>Embryophyta</taxon>
        <taxon>Tracheophyta</taxon>
        <taxon>Spermatophyta</taxon>
        <taxon>Magnoliopsida</taxon>
        <taxon>eudicotyledons</taxon>
        <taxon>Gunneridae</taxon>
        <taxon>Pentapetalae</taxon>
        <taxon>rosids</taxon>
        <taxon>malvids</taxon>
        <taxon>Sapindales</taxon>
        <taxon>Sapindaceae</taxon>
        <taxon>Hippocastanoideae</taxon>
        <taxon>Acereae</taxon>
        <taxon>Acer</taxon>
    </lineage>
</organism>
<evidence type="ECO:0000313" key="2">
    <source>
        <dbReference type="EMBL" id="TXG70154.1"/>
    </source>
</evidence>
<dbReference type="PANTHER" id="PTHR31170">
    <property type="entry name" value="BNAC04G53230D PROTEIN"/>
    <property type="match status" value="1"/>
</dbReference>
<gene>
    <name evidence="2" type="ORF">EZV62_005089</name>
</gene>
<dbReference type="EMBL" id="VAHF01000002">
    <property type="protein sequence ID" value="TXG70154.1"/>
    <property type="molecule type" value="Genomic_DNA"/>
</dbReference>
<evidence type="ECO:0000313" key="3">
    <source>
        <dbReference type="Proteomes" id="UP000323000"/>
    </source>
</evidence>
<evidence type="ECO:0000256" key="1">
    <source>
        <dbReference type="SAM" id="MobiDB-lite"/>
    </source>
</evidence>
<protein>
    <submittedName>
        <fullName evidence="2">Uncharacterized protein</fullName>
    </submittedName>
</protein>
<dbReference type="Pfam" id="PF03140">
    <property type="entry name" value="DUF247"/>
    <property type="match status" value="1"/>
</dbReference>
<proteinExistence type="predicted"/>
<dbReference type="OrthoDB" id="1849062at2759"/>